<evidence type="ECO:0000256" key="10">
    <source>
        <dbReference type="ARBA" id="ARBA00023237"/>
    </source>
</evidence>
<keyword evidence="4" id="KW-0410">Iron transport</keyword>
<dbReference type="EMBL" id="CP076133">
    <property type="protein sequence ID" value="QWG04772.1"/>
    <property type="molecule type" value="Genomic_DNA"/>
</dbReference>
<name>A0AAX1NC33_9BACT</name>
<dbReference type="Proteomes" id="UP000678679">
    <property type="component" value="Chromosome 2"/>
</dbReference>
<dbReference type="Gene3D" id="2.60.40.1120">
    <property type="entry name" value="Carboxypeptidase-like, regulatory domain"/>
    <property type="match status" value="1"/>
</dbReference>
<dbReference type="InterPro" id="IPR008969">
    <property type="entry name" value="CarboxyPept-like_regulatory"/>
</dbReference>
<evidence type="ECO:0000259" key="14">
    <source>
        <dbReference type="Pfam" id="PF07715"/>
    </source>
</evidence>
<evidence type="ECO:0000256" key="9">
    <source>
        <dbReference type="ARBA" id="ARBA00023136"/>
    </source>
</evidence>
<dbReference type="InterPro" id="IPR012910">
    <property type="entry name" value="Plug_dom"/>
</dbReference>
<evidence type="ECO:0000256" key="6">
    <source>
        <dbReference type="ARBA" id="ARBA00023004"/>
    </source>
</evidence>
<dbReference type="RefSeq" id="WP_169662525.1">
    <property type="nucleotide sequence ID" value="NZ_CP076133.1"/>
</dbReference>
<keyword evidence="7" id="KW-0406">Ion transport</keyword>
<dbReference type="Pfam" id="PF13715">
    <property type="entry name" value="CarbopepD_reg_2"/>
    <property type="match status" value="1"/>
</dbReference>
<keyword evidence="9 11" id="KW-0472">Membrane</keyword>
<comment type="subcellular location">
    <subcellularLocation>
        <location evidence="1 11">Cell outer membrane</location>
        <topology evidence="1 11">Multi-pass membrane protein</topology>
    </subcellularLocation>
</comment>
<evidence type="ECO:0000256" key="3">
    <source>
        <dbReference type="ARBA" id="ARBA00022452"/>
    </source>
</evidence>
<feature type="domain" description="TonB-dependent receptor-like beta-barrel" evidence="13">
    <location>
        <begin position="328"/>
        <end position="754"/>
    </location>
</feature>
<dbReference type="GO" id="GO:0009279">
    <property type="term" value="C:cell outer membrane"/>
    <property type="evidence" value="ECO:0007669"/>
    <property type="project" value="UniProtKB-SubCell"/>
</dbReference>
<gene>
    <name evidence="15" type="ORF">KMW28_28155</name>
</gene>
<evidence type="ECO:0000256" key="1">
    <source>
        <dbReference type="ARBA" id="ARBA00004571"/>
    </source>
</evidence>
<dbReference type="Gene3D" id="2.40.170.20">
    <property type="entry name" value="TonB-dependent receptor, beta-barrel domain"/>
    <property type="match status" value="1"/>
</dbReference>
<evidence type="ECO:0000313" key="16">
    <source>
        <dbReference type="Proteomes" id="UP000678679"/>
    </source>
</evidence>
<dbReference type="InterPro" id="IPR000531">
    <property type="entry name" value="Beta-barrel_TonB"/>
</dbReference>
<evidence type="ECO:0000256" key="11">
    <source>
        <dbReference type="PROSITE-ProRule" id="PRU01360"/>
    </source>
</evidence>
<dbReference type="PANTHER" id="PTHR32552">
    <property type="entry name" value="FERRICHROME IRON RECEPTOR-RELATED"/>
    <property type="match status" value="1"/>
</dbReference>
<dbReference type="PROSITE" id="PS52016">
    <property type="entry name" value="TONB_DEPENDENT_REC_3"/>
    <property type="match status" value="1"/>
</dbReference>
<keyword evidence="3 11" id="KW-1134">Transmembrane beta strand</keyword>
<evidence type="ECO:0000256" key="5">
    <source>
        <dbReference type="ARBA" id="ARBA00022692"/>
    </source>
</evidence>
<evidence type="ECO:0000259" key="13">
    <source>
        <dbReference type="Pfam" id="PF00593"/>
    </source>
</evidence>
<evidence type="ECO:0000256" key="4">
    <source>
        <dbReference type="ARBA" id="ARBA00022496"/>
    </source>
</evidence>
<organism evidence="15 16">
    <name type="scientific">Flammeovirga yaeyamensis</name>
    <dbReference type="NCBI Taxonomy" id="367791"/>
    <lineage>
        <taxon>Bacteria</taxon>
        <taxon>Pseudomonadati</taxon>
        <taxon>Bacteroidota</taxon>
        <taxon>Cytophagia</taxon>
        <taxon>Cytophagales</taxon>
        <taxon>Flammeovirgaceae</taxon>
        <taxon>Flammeovirga</taxon>
    </lineage>
</organism>
<evidence type="ECO:0000256" key="7">
    <source>
        <dbReference type="ARBA" id="ARBA00023065"/>
    </source>
</evidence>
<evidence type="ECO:0000313" key="15">
    <source>
        <dbReference type="EMBL" id="QWG04772.1"/>
    </source>
</evidence>
<keyword evidence="6" id="KW-0408">Iron</keyword>
<accession>A0AAX1NC33</accession>
<evidence type="ECO:0000256" key="12">
    <source>
        <dbReference type="RuleBase" id="RU003357"/>
    </source>
</evidence>
<dbReference type="GO" id="GO:0006826">
    <property type="term" value="P:iron ion transport"/>
    <property type="evidence" value="ECO:0007669"/>
    <property type="project" value="UniProtKB-KW"/>
</dbReference>
<keyword evidence="15" id="KW-0675">Receptor</keyword>
<protein>
    <submittedName>
        <fullName evidence="15">TonB-dependent receptor</fullName>
    </submittedName>
</protein>
<feature type="domain" description="TonB-dependent receptor plug" evidence="14">
    <location>
        <begin position="124"/>
        <end position="229"/>
    </location>
</feature>
<proteinExistence type="inferred from homology"/>
<dbReference type="InterPro" id="IPR036942">
    <property type="entry name" value="Beta-barrel_TonB_sf"/>
</dbReference>
<keyword evidence="8 12" id="KW-0798">TonB box</keyword>
<dbReference type="SUPFAM" id="SSF56935">
    <property type="entry name" value="Porins"/>
    <property type="match status" value="1"/>
</dbReference>
<dbReference type="PANTHER" id="PTHR32552:SF81">
    <property type="entry name" value="TONB-DEPENDENT OUTER MEMBRANE RECEPTOR"/>
    <property type="match status" value="1"/>
</dbReference>
<comment type="similarity">
    <text evidence="11 12">Belongs to the TonB-dependent receptor family.</text>
</comment>
<evidence type="ECO:0000256" key="2">
    <source>
        <dbReference type="ARBA" id="ARBA00022448"/>
    </source>
</evidence>
<dbReference type="Pfam" id="PF07715">
    <property type="entry name" value="Plug"/>
    <property type="match status" value="1"/>
</dbReference>
<sequence length="792" mass="88741">MLRKLFIHLILLFFSSVSIVLGQNKIISGKITSSDQQGLIGATVLQKGTINGTVTDFNGNFEMEIPEQSTIVISYTGYITVEFDVGNKTKFSIVLEEDAQQLEEVNVVGFMGVVGKSRRRTESIQNIPESVQALNFEGIKNAGITDLSSFATLVPNMKFNTSQAVGNNFISVRGIPQLRGGDAPVAFVIDGVTVADPSLLNQELYDLALVEVVKGPQGALYGKNAIGGAINIYTQEPTNTMSNKVKVGYANGNAKTGQFVSSGAIVKDKLYYRFSTQYRDSDGLLKNDYLNEFVDFRKDINLRGQLKADLTDRLSVSVAYQHFNLEGGATYYSVNPEGYEFEGNLEPGGVLDPNPKEGNNTIVSDVLGISSMINHNGNLKVNYRTNHFNIQSVTSFNQVDRKTYGDLDFLPYDDFTQNEVTSSTTFNQEIRFDNKNKSSKLDWSFGGFFQTVEEPFYQDGLVRDYDTWDQFNVVAADLTNFTQTLALFGFVDYKITNKLTASVGFRFDIDRFEQDDRLNDVKSDRTNNVFQPKASLAYQANKNILFFANYGKGYRTGGFNPAVTQLFDKDFKDELTDNYEIGFKTSAWKDRIIFNGSAFYTDFTNQQQFILDLTDFYGGIYNYDKSRVIGFELDTKFRLSKFLDLGFNYGLSDSQIIEGGMTGGENGDATDNSVYNGNKTPFVPINTFGVNLSSSIQISKELRFNGFINLDHTGKTYWHESNLKEHTSDAYKLLNARVSMTYKKFEFEVWGNNLTNQQYYQEFSPGQFVGSPDDVGWRGQPLSVGTALTVRF</sequence>
<dbReference type="Pfam" id="PF00593">
    <property type="entry name" value="TonB_dep_Rec_b-barrel"/>
    <property type="match status" value="1"/>
</dbReference>
<reference evidence="15 16" key="1">
    <citation type="submission" date="2021-05" db="EMBL/GenBank/DDBJ databases">
        <title>Comparative genomic studies on the polysaccharide-degrading batcterial strains of the Flammeovirga genus.</title>
        <authorList>
            <person name="Zewei F."/>
            <person name="Zheng Z."/>
            <person name="Yu L."/>
            <person name="Ruyue G."/>
            <person name="Yanhong M."/>
            <person name="Yuanyuan C."/>
            <person name="Jingyan G."/>
            <person name="Wenjun H."/>
        </authorList>
    </citation>
    <scope>NUCLEOTIDE SEQUENCE [LARGE SCALE GENOMIC DNA]</scope>
    <source>
        <strain evidence="15 16">NBRC:100898</strain>
    </source>
</reference>
<evidence type="ECO:0000256" key="8">
    <source>
        <dbReference type="ARBA" id="ARBA00023077"/>
    </source>
</evidence>
<dbReference type="InterPro" id="IPR039426">
    <property type="entry name" value="TonB-dep_rcpt-like"/>
</dbReference>
<keyword evidence="5 11" id="KW-0812">Transmembrane</keyword>
<dbReference type="AlphaFoldDB" id="A0AAX1NC33"/>
<keyword evidence="16" id="KW-1185">Reference proteome</keyword>
<keyword evidence="2 11" id="KW-0813">Transport</keyword>
<dbReference type="KEGG" id="fya:KMW28_28155"/>
<dbReference type="SUPFAM" id="SSF49464">
    <property type="entry name" value="Carboxypeptidase regulatory domain-like"/>
    <property type="match status" value="1"/>
</dbReference>
<keyword evidence="10 11" id="KW-0998">Cell outer membrane</keyword>